<organism evidence="4 5">
    <name type="scientific">Cloeon dipterum</name>
    <dbReference type="NCBI Taxonomy" id="197152"/>
    <lineage>
        <taxon>Eukaryota</taxon>
        <taxon>Metazoa</taxon>
        <taxon>Ecdysozoa</taxon>
        <taxon>Arthropoda</taxon>
        <taxon>Hexapoda</taxon>
        <taxon>Insecta</taxon>
        <taxon>Pterygota</taxon>
        <taxon>Palaeoptera</taxon>
        <taxon>Ephemeroptera</taxon>
        <taxon>Pisciforma</taxon>
        <taxon>Baetidae</taxon>
        <taxon>Cloeon</taxon>
    </lineage>
</organism>
<dbReference type="InterPro" id="IPR002110">
    <property type="entry name" value="Ankyrin_rpt"/>
</dbReference>
<feature type="domain" description="Peptidoglycan recognition protein family" evidence="3">
    <location>
        <begin position="26"/>
        <end position="173"/>
    </location>
</feature>
<dbReference type="EMBL" id="CADEPI010000003">
    <property type="protein sequence ID" value="CAB3360574.1"/>
    <property type="molecule type" value="Genomic_DNA"/>
</dbReference>
<dbReference type="SUPFAM" id="SSF55846">
    <property type="entry name" value="N-acetylmuramoyl-L-alanine amidase-like"/>
    <property type="match status" value="1"/>
</dbReference>
<dbReference type="SMART" id="SM00701">
    <property type="entry name" value="PGRP"/>
    <property type="match status" value="1"/>
</dbReference>
<evidence type="ECO:0000313" key="4">
    <source>
        <dbReference type="EMBL" id="CAB3360574.1"/>
    </source>
</evidence>
<dbReference type="SUPFAM" id="SSF48403">
    <property type="entry name" value="Ankyrin repeat"/>
    <property type="match status" value="1"/>
</dbReference>
<evidence type="ECO:0000256" key="1">
    <source>
        <dbReference type="SAM" id="SignalP"/>
    </source>
</evidence>
<evidence type="ECO:0000259" key="2">
    <source>
        <dbReference type="SMART" id="SM00644"/>
    </source>
</evidence>
<dbReference type="CDD" id="cd06583">
    <property type="entry name" value="PGRP"/>
    <property type="match status" value="1"/>
</dbReference>
<dbReference type="SMART" id="SM00644">
    <property type="entry name" value="Ami_2"/>
    <property type="match status" value="1"/>
</dbReference>
<dbReference type="Pfam" id="PF12796">
    <property type="entry name" value="Ank_2"/>
    <property type="match status" value="1"/>
</dbReference>
<dbReference type="GO" id="GO:0008745">
    <property type="term" value="F:N-acetylmuramoyl-L-alanine amidase activity"/>
    <property type="evidence" value="ECO:0007669"/>
    <property type="project" value="InterPro"/>
</dbReference>
<keyword evidence="1" id="KW-0732">Signal</keyword>
<dbReference type="Proteomes" id="UP000494165">
    <property type="component" value="Unassembled WGS sequence"/>
</dbReference>
<dbReference type="GO" id="GO:0008270">
    <property type="term" value="F:zinc ion binding"/>
    <property type="evidence" value="ECO:0007669"/>
    <property type="project" value="InterPro"/>
</dbReference>
<feature type="signal peptide" evidence="1">
    <location>
        <begin position="1"/>
        <end position="17"/>
    </location>
</feature>
<name>A0A8S1BNW0_9INSE</name>
<dbReference type="AlphaFoldDB" id="A0A8S1BNW0"/>
<dbReference type="InterPro" id="IPR036505">
    <property type="entry name" value="Amidase/PGRP_sf"/>
</dbReference>
<dbReference type="GO" id="GO:0009253">
    <property type="term" value="P:peptidoglycan catabolic process"/>
    <property type="evidence" value="ECO:0007669"/>
    <property type="project" value="InterPro"/>
</dbReference>
<feature type="domain" description="N-acetylmuramoyl-L-alanine amidase" evidence="2">
    <location>
        <begin position="40"/>
        <end position="206"/>
    </location>
</feature>
<sequence length="415" mass="45735">MNLLVVIVVHLLALAAALPTLPAGCPSIVSRDEWGARSSRQITRRNPLSPFLMVHHGGIRSYCTTKEACSRIIRSYQDLHMDDRGWDDIGYSFLIGEDGNIYEGRGWDRIGAHAIKYNTNSIGVCFVGDFTDRLPKDVALQAFYKLVSCSTADHSRRCITTENKLISFLFQVVPCFCGACWGPLVKIPPRPGHALEEAVSLWLEVGNLAPLEHAVLNGYGQLLEGRTSRLPKVNVFLKKVPRYQGRIARVHEAAATGDLTTLAMILEKPELATSRDDAGSTPVQKAMLANHIAIVRYLLHKSPRCLSATDRMGRTPLHYAAALDGVTQGGGDTSGFSWYQFLVDEGAPEDVEDLLGRAPIFYQEFCEELLLHSKGSPESESPCAVLSRCSSASEKEDKNQLSFQVTIRIGEFDSD</sequence>
<reference evidence="4 5" key="1">
    <citation type="submission" date="2020-04" db="EMBL/GenBank/DDBJ databases">
        <authorList>
            <person name="Alioto T."/>
            <person name="Alioto T."/>
            <person name="Gomez Garrido J."/>
        </authorList>
    </citation>
    <scope>NUCLEOTIDE SEQUENCE [LARGE SCALE GENOMIC DNA]</scope>
</reference>
<dbReference type="InterPro" id="IPR006619">
    <property type="entry name" value="PGRP_domain_met/bac"/>
</dbReference>
<dbReference type="InterPro" id="IPR036770">
    <property type="entry name" value="Ankyrin_rpt-contain_sf"/>
</dbReference>
<evidence type="ECO:0000259" key="3">
    <source>
        <dbReference type="SMART" id="SM00701"/>
    </source>
</evidence>
<protein>
    <recommendedName>
        <fullName evidence="6">Peptidoglycan recognition protein family domain-containing protein</fullName>
    </recommendedName>
</protein>
<dbReference type="PANTHER" id="PTHR24172">
    <property type="entry name" value="ANK_REP_REGION DOMAIN-CONTAINING PROTEIN"/>
    <property type="match status" value="1"/>
</dbReference>
<accession>A0A8S1BNW0</accession>
<gene>
    <name evidence="4" type="ORF">CLODIP_2_CD08999</name>
</gene>
<proteinExistence type="predicted"/>
<comment type="caution">
    <text evidence="4">The sequence shown here is derived from an EMBL/GenBank/DDBJ whole genome shotgun (WGS) entry which is preliminary data.</text>
</comment>
<dbReference type="OrthoDB" id="10001926at2759"/>
<dbReference type="Gene3D" id="1.25.40.20">
    <property type="entry name" value="Ankyrin repeat-containing domain"/>
    <property type="match status" value="1"/>
</dbReference>
<evidence type="ECO:0000313" key="5">
    <source>
        <dbReference type="Proteomes" id="UP000494165"/>
    </source>
</evidence>
<dbReference type="InterPro" id="IPR002502">
    <property type="entry name" value="Amidase_domain"/>
</dbReference>
<feature type="chain" id="PRO_5035824462" description="Peptidoglycan recognition protein family domain-containing protein" evidence="1">
    <location>
        <begin position="18"/>
        <end position="415"/>
    </location>
</feature>
<keyword evidence="5" id="KW-1185">Reference proteome</keyword>
<evidence type="ECO:0008006" key="6">
    <source>
        <dbReference type="Google" id="ProtNLM"/>
    </source>
</evidence>
<dbReference type="Pfam" id="PF01510">
    <property type="entry name" value="Amidase_2"/>
    <property type="match status" value="1"/>
</dbReference>
<dbReference type="Gene3D" id="3.40.80.10">
    <property type="entry name" value="Peptidoglycan recognition protein-like"/>
    <property type="match status" value="1"/>
</dbReference>
<dbReference type="PANTHER" id="PTHR24172:SF4">
    <property type="entry name" value="ANK_REP_REGION DOMAIN-CONTAINING PROTEIN"/>
    <property type="match status" value="1"/>
</dbReference>